<feature type="domain" description="HAM1-like C-terminal" evidence="2">
    <location>
        <begin position="638"/>
        <end position="775"/>
    </location>
</feature>
<evidence type="ECO:0000313" key="5">
    <source>
        <dbReference type="Proteomes" id="UP000245783"/>
    </source>
</evidence>
<dbReference type="InterPro" id="IPR027842">
    <property type="entry name" value="HAM1-like_C"/>
</dbReference>
<accession>A0A316VPK7</accession>
<feature type="compositionally biased region" description="Basic and acidic residues" evidence="1">
    <location>
        <begin position="220"/>
        <end position="232"/>
    </location>
</feature>
<evidence type="ECO:0000256" key="1">
    <source>
        <dbReference type="SAM" id="MobiDB-lite"/>
    </source>
</evidence>
<evidence type="ECO:0000259" key="3">
    <source>
        <dbReference type="Pfam" id="PF19343"/>
    </source>
</evidence>
<feature type="region of interest" description="Disordered" evidence="1">
    <location>
        <begin position="213"/>
        <end position="260"/>
    </location>
</feature>
<keyword evidence="5" id="KW-1185">Reference proteome</keyword>
<dbReference type="InParanoid" id="A0A316VPK7"/>
<dbReference type="AlphaFoldDB" id="A0A316VPK7"/>
<reference evidence="4 5" key="1">
    <citation type="journal article" date="2018" name="Mol. Biol. Evol.">
        <title>Broad Genomic Sampling Reveals a Smut Pathogenic Ancestry of the Fungal Clade Ustilaginomycotina.</title>
        <authorList>
            <person name="Kijpornyongpan T."/>
            <person name="Mondo S.J."/>
            <person name="Barry K."/>
            <person name="Sandor L."/>
            <person name="Lee J."/>
            <person name="Lipzen A."/>
            <person name="Pangilinan J."/>
            <person name="LaButti K."/>
            <person name="Hainaut M."/>
            <person name="Henrissat B."/>
            <person name="Grigoriev I.V."/>
            <person name="Spatafora J.W."/>
            <person name="Aime M.C."/>
        </authorList>
    </citation>
    <scope>NUCLEOTIDE SEQUENCE [LARGE SCALE GENOMIC DNA]</scope>
    <source>
        <strain evidence="4 5">MCA 4658</strain>
    </source>
</reference>
<dbReference type="GeneID" id="37038354"/>
<dbReference type="Pfam" id="PF19343">
    <property type="entry name" value="HAM1_N"/>
    <property type="match status" value="1"/>
</dbReference>
<feature type="region of interest" description="Disordered" evidence="1">
    <location>
        <begin position="1"/>
        <end position="29"/>
    </location>
</feature>
<sequence length="777" mass="86145">MSSAGLAKAKSEVAAKPSKNAVTDATDPKQIDADVNRKLKFFGVIQAFRSGRYPDNKQIDEALKYTAENSPVDVSKLSPDGQKLISDVRAIIHSMRTMVAEKNANEEFQNFLHATVKSDVKGTVGLQVPVSKEDAKKDGETAGEAFRTLIKLFLRNGEARKLFSDLGTIGRDIFADAASFTANKTRPDEAALAQVDQPAPENEFHDDIPEALKKSQKAATDGKADAKDEAAKAADQTAQAIDPNATADQNKDNVAKAAQEQKEKLLAKIPDKHKDIAKEHAEKTKNYFKENFPERRRNLFIYRLKKVLVECQRHRDYQDAMDFFLNAFESYKGHAADIAAQTEDNAKNLRAESNLATAERSFRTLIERFANGHSTQPIANALDTLYTDVKNDGELKAWFGRLDTYVRKCLQEPGYVMKDEADNEARSIREQGQRFFGVGEHEGKYKGHFDDLFKQIEIFFKAVGDDPVNKAFGEKWHTLGRDIFFGAGGKLEFKPHLWQDIRDPILPQLLTHVGRVPVPRIEFSDPTVDLVIENIAIDAQNLIPNAITIDASSHMTLSAYSKLGDEHHHQIKVQLTQIQSDMKGVKFSLRKKKGFPSLNESGTADILLGGKGLTVSAHIETTGLKTGNIFTVKSVNAKVDTLKFAIKGTKHDLAIKIFKPLATSLIKKQLTKAAEQGIRDGLVKLDQQLQDIRDAQDSGSELKSKFAKSDKGSSATNPNKGTFKLVTSRKRDSILPDLGDKHGWVNRIDERDETAGKQVDGTPDWHSPAFSIVNGKV</sequence>
<dbReference type="RefSeq" id="XP_025366667.1">
    <property type="nucleotide sequence ID" value="XM_025516484.1"/>
</dbReference>
<dbReference type="STRING" id="1522189.A0A316VPK7"/>
<protein>
    <submittedName>
        <fullName evidence="4">Uncharacterized protein</fullName>
    </submittedName>
</protein>
<dbReference type="EMBL" id="KZ819462">
    <property type="protein sequence ID" value="PWN39507.1"/>
    <property type="molecule type" value="Genomic_DNA"/>
</dbReference>
<gene>
    <name evidence="4" type="ORF">IE81DRAFT_350100</name>
</gene>
<dbReference type="PANTHER" id="PTHR31138:SF1">
    <property type="entry name" value="PDZ DOMAIN-CONTAINING PROTEIN"/>
    <property type="match status" value="1"/>
</dbReference>
<feature type="region of interest" description="Disordered" evidence="1">
    <location>
        <begin position="696"/>
        <end position="722"/>
    </location>
</feature>
<evidence type="ECO:0000259" key="2">
    <source>
        <dbReference type="Pfam" id="PF14613"/>
    </source>
</evidence>
<dbReference type="PANTHER" id="PTHR31138">
    <property type="entry name" value="CHROMOSOME 19, WHOLE GENOME SHOTGUN SEQUENCE"/>
    <property type="match status" value="1"/>
</dbReference>
<feature type="compositionally biased region" description="Basic and acidic residues" evidence="1">
    <location>
        <begin position="696"/>
        <end position="711"/>
    </location>
</feature>
<name>A0A316VPK7_9BASI</name>
<dbReference type="OrthoDB" id="19394at2759"/>
<feature type="domain" description="HAM1-like N-terminal" evidence="3">
    <location>
        <begin position="17"/>
        <end position="622"/>
    </location>
</feature>
<feature type="compositionally biased region" description="Basic and acidic residues" evidence="1">
    <location>
        <begin position="249"/>
        <end position="260"/>
    </location>
</feature>
<proteinExistence type="predicted"/>
<dbReference type="Proteomes" id="UP000245783">
    <property type="component" value="Unassembled WGS sequence"/>
</dbReference>
<evidence type="ECO:0000313" key="4">
    <source>
        <dbReference type="EMBL" id="PWN39507.1"/>
    </source>
</evidence>
<organism evidence="4 5">
    <name type="scientific">Ceraceosorus guamensis</name>
    <dbReference type="NCBI Taxonomy" id="1522189"/>
    <lineage>
        <taxon>Eukaryota</taxon>
        <taxon>Fungi</taxon>
        <taxon>Dikarya</taxon>
        <taxon>Basidiomycota</taxon>
        <taxon>Ustilaginomycotina</taxon>
        <taxon>Exobasidiomycetes</taxon>
        <taxon>Ceraceosorales</taxon>
        <taxon>Ceraceosoraceae</taxon>
        <taxon>Ceraceosorus</taxon>
    </lineage>
</organism>
<dbReference type="Pfam" id="PF14613">
    <property type="entry name" value="HAM1_C"/>
    <property type="match status" value="1"/>
</dbReference>
<dbReference type="InterPro" id="IPR045967">
    <property type="entry name" value="HAM1-like_N"/>
</dbReference>
<dbReference type="Gene3D" id="3.15.10.10">
    <property type="entry name" value="Bactericidal permeability-increasing protein, domain 1"/>
    <property type="match status" value="1"/>
</dbReference>